<dbReference type="AlphaFoldDB" id="A0A835RA77"/>
<name>A0A835RA77_VANPL</name>
<evidence type="ECO:0000313" key="1">
    <source>
        <dbReference type="EMBL" id="KAG0485144.1"/>
    </source>
</evidence>
<organism evidence="1 2">
    <name type="scientific">Vanilla planifolia</name>
    <name type="common">Vanilla</name>
    <dbReference type="NCBI Taxonomy" id="51239"/>
    <lineage>
        <taxon>Eukaryota</taxon>
        <taxon>Viridiplantae</taxon>
        <taxon>Streptophyta</taxon>
        <taxon>Embryophyta</taxon>
        <taxon>Tracheophyta</taxon>
        <taxon>Spermatophyta</taxon>
        <taxon>Magnoliopsida</taxon>
        <taxon>Liliopsida</taxon>
        <taxon>Asparagales</taxon>
        <taxon>Orchidaceae</taxon>
        <taxon>Vanilloideae</taxon>
        <taxon>Vanilleae</taxon>
        <taxon>Vanilla</taxon>
    </lineage>
</organism>
<dbReference type="Proteomes" id="UP000636800">
    <property type="component" value="Unassembled WGS sequence"/>
</dbReference>
<dbReference type="OrthoDB" id="752090at2759"/>
<gene>
    <name evidence="1" type="ORF">HPP92_009223</name>
</gene>
<proteinExistence type="predicted"/>
<protein>
    <submittedName>
        <fullName evidence="1">Uncharacterized protein</fullName>
    </submittedName>
</protein>
<keyword evidence="2" id="KW-1185">Reference proteome</keyword>
<sequence>MAAADLLNALLSQHQFVRISEKHFSADEREVNRKTTNRIVLDPARLWELPRFGGFLQNSAPKRFSFPPGKE</sequence>
<dbReference type="EMBL" id="JADCNL010000004">
    <property type="protein sequence ID" value="KAG0485144.1"/>
    <property type="molecule type" value="Genomic_DNA"/>
</dbReference>
<comment type="caution">
    <text evidence="1">The sequence shown here is derived from an EMBL/GenBank/DDBJ whole genome shotgun (WGS) entry which is preliminary data.</text>
</comment>
<reference evidence="1 2" key="1">
    <citation type="journal article" date="2020" name="Nat. Food">
        <title>A phased Vanilla planifolia genome enables genetic improvement of flavour and production.</title>
        <authorList>
            <person name="Hasing T."/>
            <person name="Tang H."/>
            <person name="Brym M."/>
            <person name="Khazi F."/>
            <person name="Huang T."/>
            <person name="Chambers A.H."/>
        </authorList>
    </citation>
    <scope>NUCLEOTIDE SEQUENCE [LARGE SCALE GENOMIC DNA]</scope>
    <source>
        <tissue evidence="1">Leaf</tissue>
    </source>
</reference>
<evidence type="ECO:0000313" key="2">
    <source>
        <dbReference type="Proteomes" id="UP000636800"/>
    </source>
</evidence>
<accession>A0A835RA77</accession>